<comment type="caution">
    <text evidence="8">The sequence shown here is derived from an EMBL/GenBank/DDBJ whole genome shotgun (WGS) entry which is preliminary data.</text>
</comment>
<dbReference type="EMBL" id="JACHXU010000025">
    <property type="protein sequence ID" value="MBB3209563.1"/>
    <property type="molecule type" value="Genomic_DNA"/>
</dbReference>
<dbReference type="InterPro" id="IPR004556">
    <property type="entry name" value="HemK-like"/>
</dbReference>
<feature type="binding site" evidence="5">
    <location>
        <position position="202"/>
    </location>
    <ligand>
        <name>S-adenosyl-L-methionine</name>
        <dbReference type="ChEBI" id="CHEBI:59789"/>
    </ligand>
</feature>
<organism evidence="8 9">
    <name type="scientific">Aporhodopirellula rubra</name>
    <dbReference type="NCBI Taxonomy" id="980271"/>
    <lineage>
        <taxon>Bacteria</taxon>
        <taxon>Pseudomonadati</taxon>
        <taxon>Planctomycetota</taxon>
        <taxon>Planctomycetia</taxon>
        <taxon>Pirellulales</taxon>
        <taxon>Pirellulaceae</taxon>
        <taxon>Aporhodopirellula</taxon>
    </lineage>
</organism>
<comment type="function">
    <text evidence="5">Methylates the class 1 translation termination release factors RF1/PrfA and RF2/PrfB on the glutamine residue of the universally conserved GGQ motif.</text>
</comment>
<comment type="similarity">
    <text evidence="5">Belongs to the protein N5-glutamine methyltransferase family. PrmC subfamily.</text>
</comment>
<dbReference type="RefSeq" id="WP_184308280.1">
    <property type="nucleotide sequence ID" value="NZ_JACHXU010000025.1"/>
</dbReference>
<feature type="domain" description="Release factor glutamine methyltransferase N-terminal" evidence="7">
    <location>
        <begin position="14"/>
        <end position="83"/>
    </location>
</feature>
<keyword evidence="2 5" id="KW-0808">Transferase</keyword>
<evidence type="ECO:0000256" key="1">
    <source>
        <dbReference type="ARBA" id="ARBA00022603"/>
    </source>
</evidence>
<proteinExistence type="inferred from homology"/>
<dbReference type="InterPro" id="IPR029063">
    <property type="entry name" value="SAM-dependent_MTases_sf"/>
</dbReference>
<feature type="binding site" evidence="5">
    <location>
        <position position="157"/>
    </location>
    <ligand>
        <name>S-adenosyl-L-methionine</name>
        <dbReference type="ChEBI" id="CHEBI:59789"/>
    </ligand>
</feature>
<keyword evidence="9" id="KW-1185">Reference proteome</keyword>
<dbReference type="GO" id="GO:0102559">
    <property type="term" value="F:peptide chain release factor N(5)-glutamine methyltransferase activity"/>
    <property type="evidence" value="ECO:0007669"/>
    <property type="project" value="UniProtKB-EC"/>
</dbReference>
<evidence type="ECO:0000259" key="6">
    <source>
        <dbReference type="Pfam" id="PF05175"/>
    </source>
</evidence>
<dbReference type="Pfam" id="PF17827">
    <property type="entry name" value="PrmC_N"/>
    <property type="match status" value="1"/>
</dbReference>
<keyword evidence="1 5" id="KW-0489">Methyltransferase</keyword>
<protein>
    <recommendedName>
        <fullName evidence="5">Release factor glutamine methyltransferase</fullName>
        <shortName evidence="5">RF MTase</shortName>
        <ecNumber evidence="5">2.1.1.297</ecNumber>
    </recommendedName>
    <alternativeName>
        <fullName evidence="5">N5-glutamine methyltransferase PrmC</fullName>
    </alternativeName>
    <alternativeName>
        <fullName evidence="5">Protein-(glutamine-N5) MTase PrmC</fullName>
    </alternativeName>
    <alternativeName>
        <fullName evidence="5">Protein-glutamine N-methyltransferase PrmC</fullName>
    </alternativeName>
</protein>
<evidence type="ECO:0000256" key="5">
    <source>
        <dbReference type="HAMAP-Rule" id="MF_02126"/>
    </source>
</evidence>
<keyword evidence="3 5" id="KW-0949">S-adenosyl-L-methionine</keyword>
<dbReference type="Gene3D" id="1.10.8.10">
    <property type="entry name" value="DNA helicase RuvA subunit, C-terminal domain"/>
    <property type="match status" value="1"/>
</dbReference>
<feature type="binding site" evidence="5">
    <location>
        <begin position="134"/>
        <end position="138"/>
    </location>
    <ligand>
        <name>S-adenosyl-L-methionine</name>
        <dbReference type="ChEBI" id="CHEBI:59789"/>
    </ligand>
</feature>
<dbReference type="NCBIfam" id="TIGR00536">
    <property type="entry name" value="hemK_fam"/>
    <property type="match status" value="1"/>
</dbReference>
<evidence type="ECO:0000313" key="8">
    <source>
        <dbReference type="EMBL" id="MBB3209563.1"/>
    </source>
</evidence>
<accession>A0A7W5E4Q2</accession>
<evidence type="ECO:0000259" key="7">
    <source>
        <dbReference type="Pfam" id="PF17827"/>
    </source>
</evidence>
<name>A0A7W5E4Q2_9BACT</name>
<comment type="caution">
    <text evidence="5">Lacks conserved residue(s) required for the propagation of feature annotation.</text>
</comment>
<evidence type="ECO:0000256" key="4">
    <source>
        <dbReference type="ARBA" id="ARBA00048391"/>
    </source>
</evidence>
<dbReference type="Gene3D" id="3.40.50.150">
    <property type="entry name" value="Vaccinia Virus protein VP39"/>
    <property type="match status" value="1"/>
</dbReference>
<dbReference type="InterPro" id="IPR019874">
    <property type="entry name" value="RF_methyltr_PrmC"/>
</dbReference>
<dbReference type="CDD" id="cd02440">
    <property type="entry name" value="AdoMet_MTases"/>
    <property type="match status" value="1"/>
</dbReference>
<gene>
    <name evidence="5" type="primary">prmC</name>
    <name evidence="8" type="ORF">FHS27_005403</name>
</gene>
<dbReference type="AlphaFoldDB" id="A0A7W5E4Q2"/>
<evidence type="ECO:0000313" key="9">
    <source>
        <dbReference type="Proteomes" id="UP000536179"/>
    </source>
</evidence>
<dbReference type="InterPro" id="IPR007848">
    <property type="entry name" value="Small_mtfrase_dom"/>
</dbReference>
<dbReference type="GO" id="GO:0032259">
    <property type="term" value="P:methylation"/>
    <property type="evidence" value="ECO:0007669"/>
    <property type="project" value="UniProtKB-KW"/>
</dbReference>
<sequence length="298" mass="32916">MTTPSTEPWTVLRLLQWTADFFKSRGSESPRLDAEILLAHARDCERIELYTAFAEVPTDEQRIAFRELVRRRGEGAPVAQLVGFREFYSIPIRVDENVLVPRPETEHLVVEAIDQAKLLATSIQDRPLRILDIGTGSGAIAIAIAKNLPEAEVTAVDVSLPALDIARWNVEKLGLTERITLLQSDLFDSIDEGAKFDVICSNPPYISQSEYDELPATVREHEPRGALLSGDKGTEIIERILSDAPARLSPGGRLILEYSPMIADACKAMAEATGQYGEIKRIRDLAGLQRTLSLGLKA</sequence>
<feature type="binding site" evidence="5">
    <location>
        <begin position="202"/>
        <end position="205"/>
    </location>
    <ligand>
        <name>substrate</name>
    </ligand>
</feature>
<dbReference type="InterPro" id="IPR040758">
    <property type="entry name" value="PrmC_N"/>
</dbReference>
<reference evidence="8 9" key="1">
    <citation type="submission" date="2020-08" db="EMBL/GenBank/DDBJ databases">
        <title>Genomic Encyclopedia of Type Strains, Phase III (KMG-III): the genomes of soil and plant-associated and newly described type strains.</title>
        <authorList>
            <person name="Whitman W."/>
        </authorList>
    </citation>
    <scope>NUCLEOTIDE SEQUENCE [LARGE SCALE GENOMIC DNA]</scope>
    <source>
        <strain evidence="8 9">CECT 8075</strain>
    </source>
</reference>
<dbReference type="NCBIfam" id="TIGR03534">
    <property type="entry name" value="RF_mod_PrmC"/>
    <property type="match status" value="1"/>
</dbReference>
<dbReference type="SUPFAM" id="SSF53335">
    <property type="entry name" value="S-adenosyl-L-methionine-dependent methyltransferases"/>
    <property type="match status" value="1"/>
</dbReference>
<dbReference type="EC" id="2.1.1.297" evidence="5"/>
<dbReference type="PANTHER" id="PTHR18895">
    <property type="entry name" value="HEMK METHYLTRANSFERASE"/>
    <property type="match status" value="1"/>
</dbReference>
<dbReference type="PANTHER" id="PTHR18895:SF74">
    <property type="entry name" value="MTRF1L RELEASE FACTOR GLUTAMINE METHYLTRANSFERASE"/>
    <property type="match status" value="1"/>
</dbReference>
<dbReference type="Proteomes" id="UP000536179">
    <property type="component" value="Unassembled WGS sequence"/>
</dbReference>
<feature type="domain" description="Methyltransferase small" evidence="6">
    <location>
        <begin position="116"/>
        <end position="210"/>
    </location>
</feature>
<dbReference type="HAMAP" id="MF_02126">
    <property type="entry name" value="RF_methyltr_PrmC"/>
    <property type="match status" value="1"/>
</dbReference>
<evidence type="ECO:0000256" key="2">
    <source>
        <dbReference type="ARBA" id="ARBA00022679"/>
    </source>
</evidence>
<evidence type="ECO:0000256" key="3">
    <source>
        <dbReference type="ARBA" id="ARBA00022691"/>
    </source>
</evidence>
<dbReference type="Pfam" id="PF05175">
    <property type="entry name" value="MTS"/>
    <property type="match status" value="1"/>
</dbReference>
<comment type="catalytic activity">
    <reaction evidence="4 5">
        <text>L-glutaminyl-[peptide chain release factor] + S-adenosyl-L-methionine = N(5)-methyl-L-glutaminyl-[peptide chain release factor] + S-adenosyl-L-homocysteine + H(+)</text>
        <dbReference type="Rhea" id="RHEA:42896"/>
        <dbReference type="Rhea" id="RHEA-COMP:10271"/>
        <dbReference type="Rhea" id="RHEA-COMP:10272"/>
        <dbReference type="ChEBI" id="CHEBI:15378"/>
        <dbReference type="ChEBI" id="CHEBI:30011"/>
        <dbReference type="ChEBI" id="CHEBI:57856"/>
        <dbReference type="ChEBI" id="CHEBI:59789"/>
        <dbReference type="ChEBI" id="CHEBI:61891"/>
        <dbReference type="EC" id="2.1.1.297"/>
    </reaction>
</comment>
<dbReference type="InterPro" id="IPR050320">
    <property type="entry name" value="N5-glutamine_MTase"/>
</dbReference>